<organism evidence="9 10">
    <name type="scientific">Phoenix dactylifera</name>
    <name type="common">Date palm</name>
    <dbReference type="NCBI Taxonomy" id="42345"/>
    <lineage>
        <taxon>Eukaryota</taxon>
        <taxon>Viridiplantae</taxon>
        <taxon>Streptophyta</taxon>
        <taxon>Embryophyta</taxon>
        <taxon>Tracheophyta</taxon>
        <taxon>Spermatophyta</taxon>
        <taxon>Magnoliopsida</taxon>
        <taxon>Liliopsida</taxon>
        <taxon>Arecaceae</taxon>
        <taxon>Coryphoideae</taxon>
        <taxon>Phoeniceae</taxon>
        <taxon>Phoenix</taxon>
    </lineage>
</organism>
<keyword evidence="3" id="KW-0813">Transport</keyword>
<feature type="transmembrane region" description="Helical" evidence="7">
    <location>
        <begin position="125"/>
        <end position="145"/>
    </location>
</feature>
<evidence type="ECO:0000256" key="2">
    <source>
        <dbReference type="ARBA" id="ARBA00022692"/>
    </source>
</evidence>
<keyword evidence="3" id="KW-0029">Amino-acid transport</keyword>
<reference evidence="10" key="1">
    <citation type="submission" date="2025-08" db="UniProtKB">
        <authorList>
            <consortium name="RefSeq"/>
        </authorList>
    </citation>
    <scope>IDENTIFICATION</scope>
    <source>
        <tissue evidence="10">Young leaves</tissue>
    </source>
</reference>
<evidence type="ECO:0000259" key="8">
    <source>
        <dbReference type="Pfam" id="PF01490"/>
    </source>
</evidence>
<comment type="subcellular location">
    <subcellularLocation>
        <location evidence="1">Membrane</location>
        <topology evidence="1">Multi-pass membrane protein</topology>
    </subcellularLocation>
</comment>
<feature type="region of interest" description="Disordered" evidence="6">
    <location>
        <begin position="1"/>
        <end position="26"/>
    </location>
</feature>
<keyword evidence="9" id="KW-1185">Reference proteome</keyword>
<feature type="transmembrane region" description="Helical" evidence="7">
    <location>
        <begin position="187"/>
        <end position="213"/>
    </location>
</feature>
<feature type="transmembrane region" description="Helical" evidence="7">
    <location>
        <begin position="225"/>
        <end position="248"/>
    </location>
</feature>
<dbReference type="KEGG" id="pda:103723599"/>
<dbReference type="Pfam" id="PF01490">
    <property type="entry name" value="Aa_trans"/>
    <property type="match status" value="1"/>
</dbReference>
<dbReference type="PANTHER" id="PTHR22950">
    <property type="entry name" value="AMINO ACID TRANSPORTER"/>
    <property type="match status" value="1"/>
</dbReference>
<evidence type="ECO:0000256" key="1">
    <source>
        <dbReference type="ARBA" id="ARBA00004141"/>
    </source>
</evidence>
<evidence type="ECO:0000313" key="10">
    <source>
        <dbReference type="RefSeq" id="XP_017702244.2"/>
    </source>
</evidence>
<evidence type="ECO:0000256" key="6">
    <source>
        <dbReference type="SAM" id="MobiDB-lite"/>
    </source>
</evidence>
<protein>
    <submittedName>
        <fullName evidence="10">Amino acid transporter AVT3B-like</fullName>
    </submittedName>
</protein>
<dbReference type="OrthoDB" id="40134at2759"/>
<evidence type="ECO:0000256" key="5">
    <source>
        <dbReference type="ARBA" id="ARBA00023136"/>
    </source>
</evidence>
<dbReference type="PANTHER" id="PTHR22950:SF674">
    <property type="entry name" value="AMINO ACID TRANSPORTER AVT3A"/>
    <property type="match status" value="1"/>
</dbReference>
<dbReference type="RefSeq" id="XP_017702244.2">
    <property type="nucleotide sequence ID" value="XM_017846755.3"/>
</dbReference>
<feature type="transmembrane region" description="Helical" evidence="7">
    <location>
        <begin position="335"/>
        <end position="354"/>
    </location>
</feature>
<feature type="transmembrane region" description="Helical" evidence="7">
    <location>
        <begin position="360"/>
        <end position="382"/>
    </location>
</feature>
<accession>A0A8B7MX05</accession>
<evidence type="ECO:0000256" key="3">
    <source>
        <dbReference type="ARBA" id="ARBA00022970"/>
    </source>
</evidence>
<feature type="transmembrane region" description="Helical" evidence="7">
    <location>
        <begin position="294"/>
        <end position="315"/>
    </location>
</feature>
<keyword evidence="2 7" id="KW-0812">Transmembrane</keyword>
<gene>
    <name evidence="10" type="primary">LOC103723599</name>
</gene>
<keyword evidence="4 7" id="KW-1133">Transmembrane helix</keyword>
<evidence type="ECO:0000256" key="7">
    <source>
        <dbReference type="SAM" id="Phobius"/>
    </source>
</evidence>
<proteinExistence type="predicted"/>
<feature type="transmembrane region" description="Helical" evidence="7">
    <location>
        <begin position="41"/>
        <end position="60"/>
    </location>
</feature>
<dbReference type="GO" id="GO:0005774">
    <property type="term" value="C:vacuolar membrane"/>
    <property type="evidence" value="ECO:0007669"/>
    <property type="project" value="TreeGrafter"/>
</dbReference>
<dbReference type="GO" id="GO:0015179">
    <property type="term" value="F:L-amino acid transmembrane transporter activity"/>
    <property type="evidence" value="ECO:0007669"/>
    <property type="project" value="TreeGrafter"/>
</dbReference>
<dbReference type="InterPro" id="IPR013057">
    <property type="entry name" value="AA_transpt_TM"/>
</dbReference>
<feature type="transmembrane region" description="Helical" evidence="7">
    <location>
        <begin position="394"/>
        <end position="416"/>
    </location>
</feature>
<evidence type="ECO:0000256" key="4">
    <source>
        <dbReference type="ARBA" id="ARBA00022989"/>
    </source>
</evidence>
<feature type="transmembrane region" description="Helical" evidence="7">
    <location>
        <begin position="66"/>
        <end position="87"/>
    </location>
</feature>
<dbReference type="GeneID" id="103723599"/>
<name>A0A8B7MX05_PHODC</name>
<feature type="domain" description="Amino acid transporter transmembrane" evidence="8">
    <location>
        <begin position="36"/>
        <end position="414"/>
    </location>
</feature>
<keyword evidence="5 7" id="KW-0472">Membrane</keyword>
<dbReference type="Proteomes" id="UP000228380">
    <property type="component" value="Unplaced"/>
</dbReference>
<dbReference type="AlphaFoldDB" id="A0A8B7MX05"/>
<feature type="transmembrane region" description="Helical" evidence="7">
    <location>
        <begin position="260"/>
        <end position="282"/>
    </location>
</feature>
<evidence type="ECO:0000313" key="9">
    <source>
        <dbReference type="Proteomes" id="UP000228380"/>
    </source>
</evidence>
<sequence length="425" mass="44905">MGFERTDNGEASSSSHSLVDPTSPLLPPHPSAPLSSQLKTFANVFIAIVGAGVLGLPYTFMRTGWAAGAALLAVVAALTFHCMLLLVRTRRRLDLDRGFSKIASLGDLGLAVAGPSGRAAVDAMIVLSQCGFCVGYLIFISNTLAHLFRLPSNPSPFLAPKALYIWAMLPFQLGLNSVKTLTLLAPLSIFADVVDLGAMGVVLGEDVAAFLAFRPALRAVAGPSALLYGAGVAVYAFEGIGMVLPLEAEAADKSKFGKTLGLSMFFITLLYGLFGVLGYLAFGDNTRDIITTNLGTGVVTVLVQLGLCINLFFTFPVMMNPVFEVAERWFCGKRYCAWLRWLLVAAVSLAAMLVPNFADFLSLVGSSVCVVLAFVLPAAFHLKVFGSELGWGGVAADMGFVVLGVALAVSGTVSSLREILYSVEL</sequence>